<evidence type="ECO:0000313" key="2">
    <source>
        <dbReference type="EMBL" id="CDP25089.1"/>
    </source>
</evidence>
<reference evidence="1" key="2">
    <citation type="submission" date="2008-07" db="EMBL/GenBank/DDBJ databases">
        <authorList>
            <person name="Genoscope - CEA"/>
        </authorList>
    </citation>
    <scope>NUCLEOTIDE SEQUENCE</scope>
    <source>
        <strain evidence="1">S mat+</strain>
    </source>
</reference>
<accession>B2B4G8</accession>
<evidence type="ECO:0000313" key="1">
    <source>
        <dbReference type="EMBL" id="CAP72693.1"/>
    </source>
</evidence>
<dbReference type="RefSeq" id="XP_001910868.1">
    <property type="nucleotide sequence ID" value="XM_001910833.1"/>
</dbReference>
<dbReference type="HOGENOM" id="CLU_1807027_0_0_1"/>
<gene>
    <name evidence="1" type="ORF">PODANS_2_1235</name>
</gene>
<evidence type="ECO:0000313" key="3">
    <source>
        <dbReference type="Proteomes" id="UP000001197"/>
    </source>
</evidence>
<organism evidence="1">
    <name type="scientific">Podospora anserina (strain S / ATCC MYA-4624 / DSM 980 / FGSC 10383)</name>
    <name type="common">Pleurage anserina</name>
    <dbReference type="NCBI Taxonomy" id="515849"/>
    <lineage>
        <taxon>Eukaryota</taxon>
        <taxon>Fungi</taxon>
        <taxon>Dikarya</taxon>
        <taxon>Ascomycota</taxon>
        <taxon>Pezizomycotina</taxon>
        <taxon>Sordariomycetes</taxon>
        <taxon>Sordariomycetidae</taxon>
        <taxon>Sordariales</taxon>
        <taxon>Podosporaceae</taxon>
        <taxon>Podospora</taxon>
        <taxon>Podospora anserina</taxon>
    </lineage>
</organism>
<dbReference type="KEGG" id="pan:PODANSg7910"/>
<dbReference type="VEuPathDB" id="FungiDB:PODANS_2_1235"/>
<dbReference type="EMBL" id="CU640366">
    <property type="protein sequence ID" value="CAP72693.1"/>
    <property type="molecule type" value="Genomic_DNA"/>
</dbReference>
<reference evidence="3" key="3">
    <citation type="journal article" date="2014" name="Genetics">
        <title>Maintaining two mating types: Structure of the mating type locus and its role in heterokaryosis in Podospora anserina.</title>
        <authorList>
            <person name="Grognet P."/>
            <person name="Bidard F."/>
            <person name="Kuchly C."/>
            <person name="Tong L.C.H."/>
            <person name="Coppin E."/>
            <person name="Benkhali J.A."/>
            <person name="Couloux A."/>
            <person name="Wincker P."/>
            <person name="Debuchy R."/>
            <person name="Silar P."/>
        </authorList>
    </citation>
    <scope>GENOME REANNOTATION</scope>
    <source>
        <strain evidence="3">S / ATCC MYA-4624 / DSM 980 / FGSC 10383</strain>
    </source>
</reference>
<sequence>MALATSPFTSPFAASAGAFLVALASHLAARVYTREGHRRRAEERGVPAPDVLLVALASHALADVAAGNRHRIAGIPSPVLSGHLPDPLTLCSLAAHDGEGPGRFVRRGGERLVGWLNCRELVSNYTPVDCHLEGDLTLVLRAN</sequence>
<dbReference type="InParanoid" id="B2B4G8"/>
<protein>
    <submittedName>
        <fullName evidence="1">Podospora anserina S mat+ genomic DNA chromosome 2, supercontig 2</fullName>
    </submittedName>
</protein>
<keyword evidence="3" id="KW-1185">Reference proteome</keyword>
<dbReference type="EMBL" id="FO904937">
    <property type="protein sequence ID" value="CDP25089.1"/>
    <property type="molecule type" value="Genomic_DNA"/>
</dbReference>
<name>B2B4G8_PODAN</name>
<dbReference type="AlphaFoldDB" id="B2B4G8"/>
<reference evidence="1 3" key="1">
    <citation type="journal article" date="2008" name="Genome Biol.">
        <title>The genome sequence of the model ascomycete fungus Podospora anserina.</title>
        <authorList>
            <person name="Espagne E."/>
            <person name="Lespinet O."/>
            <person name="Malagnac F."/>
            <person name="Da Silva C."/>
            <person name="Jaillon O."/>
            <person name="Porcel B.M."/>
            <person name="Couloux A."/>
            <person name="Aury J.-M."/>
            <person name="Segurens B."/>
            <person name="Poulain J."/>
            <person name="Anthouard V."/>
            <person name="Grossetete S."/>
            <person name="Khalili H."/>
            <person name="Coppin E."/>
            <person name="Dequard-Chablat M."/>
            <person name="Picard M."/>
            <person name="Contamine V."/>
            <person name="Arnaise S."/>
            <person name="Bourdais A."/>
            <person name="Berteaux-Lecellier V."/>
            <person name="Gautheret D."/>
            <person name="de Vries R.P."/>
            <person name="Battaglia E."/>
            <person name="Coutinho P.M."/>
            <person name="Danchin E.G.J."/>
            <person name="Henrissat B."/>
            <person name="El Khoury R."/>
            <person name="Sainsard-Chanet A."/>
            <person name="Boivin A."/>
            <person name="Pinan-Lucarre B."/>
            <person name="Sellem C.H."/>
            <person name="Debuchy R."/>
            <person name="Wincker P."/>
            <person name="Weissenbach J."/>
            <person name="Silar P."/>
        </authorList>
    </citation>
    <scope>NUCLEOTIDE SEQUENCE [LARGE SCALE GENOMIC DNA]</scope>
    <source>
        <strain evidence="3">S / ATCC MYA-4624 / DSM 980 / FGSC 10383</strain>
        <strain evidence="1">S mat+</strain>
    </source>
</reference>
<dbReference type="Proteomes" id="UP000001197">
    <property type="component" value="Chromosome 2"/>
</dbReference>
<reference evidence="2" key="4">
    <citation type="submission" date="2014-09" db="EMBL/GenBank/DDBJ databases">
        <title>Maintaining two mating types: Structure of the mating type locus and its role in heterokaryosis in Podospora anserina.</title>
        <authorList>
            <person name="Grognet P."/>
            <person name="Bidard F."/>
            <person name="Kuchly C."/>
            <person name="Chan Ho Tong L."/>
            <person name="Coppin E."/>
            <person name="Ait Benkhali J."/>
            <person name="Couloux A."/>
            <person name="Wincker P."/>
            <person name="Debuchy R."/>
            <person name="Silar P."/>
        </authorList>
    </citation>
    <scope>NUCLEOTIDE SEQUENCE</scope>
</reference>
<proteinExistence type="predicted"/>
<dbReference type="GeneID" id="6195348"/>